<dbReference type="GO" id="GO:0016020">
    <property type="term" value="C:membrane"/>
    <property type="evidence" value="ECO:0007669"/>
    <property type="project" value="UniProtKB-SubCell"/>
</dbReference>
<dbReference type="PANTHER" id="PTHR31898:SF1">
    <property type="entry name" value="TLC DOMAIN-CONTAINING PROTEIN 5"/>
    <property type="match status" value="1"/>
</dbReference>
<keyword evidence="3 6" id="KW-1133">Transmembrane helix</keyword>
<evidence type="ECO:0000256" key="6">
    <source>
        <dbReference type="SAM" id="Phobius"/>
    </source>
</evidence>
<evidence type="ECO:0000256" key="4">
    <source>
        <dbReference type="ARBA" id="ARBA00023136"/>
    </source>
</evidence>
<keyword evidence="9" id="KW-1185">Reference proteome</keyword>
<gene>
    <name evidence="8" type="ORF">Csa_2G362410</name>
</gene>
<comment type="subcellular location">
    <subcellularLocation>
        <location evidence="1">Membrane</location>
        <topology evidence="1">Multi-pass membrane protein</topology>
    </subcellularLocation>
</comment>
<dbReference type="PROSITE" id="PS50922">
    <property type="entry name" value="TLC"/>
    <property type="match status" value="1"/>
</dbReference>
<dbReference type="SMART" id="SM00724">
    <property type="entry name" value="TLC"/>
    <property type="match status" value="1"/>
</dbReference>
<dbReference type="OrthoDB" id="506011at2759"/>
<proteinExistence type="predicted"/>
<protein>
    <recommendedName>
        <fullName evidence="7">TLC domain-containing protein</fullName>
    </recommendedName>
</protein>
<evidence type="ECO:0000256" key="1">
    <source>
        <dbReference type="ARBA" id="ARBA00004141"/>
    </source>
</evidence>
<reference evidence="8 9" key="4">
    <citation type="journal article" date="2011" name="BMC Genomics">
        <title>RNA-Seq improves annotation of protein-coding genes in the cucumber genome.</title>
        <authorList>
            <person name="Li Z."/>
            <person name="Zhang Z."/>
            <person name="Yan P."/>
            <person name="Huang S."/>
            <person name="Fei Z."/>
            <person name="Lin K."/>
        </authorList>
    </citation>
    <scope>NUCLEOTIDE SEQUENCE [LARGE SCALE GENOMIC DNA]</scope>
    <source>
        <strain evidence="9">cv. 9930</strain>
    </source>
</reference>
<evidence type="ECO:0000259" key="7">
    <source>
        <dbReference type="PROSITE" id="PS50922"/>
    </source>
</evidence>
<dbReference type="Gramene" id="KGN62628">
    <property type="protein sequence ID" value="KGN62628"/>
    <property type="gene ID" value="Csa_2G362410"/>
</dbReference>
<name>A0A0A0LLI2_CUCSA</name>
<sequence>MEVSESRDPDVINVMVYGVISWTLGFILLRKAVFPNRSFEFCNRLISTIHAFLAVTLASISVQNWRCPICPLASKSSSFQMQTLSVSCSYLIYDMVCCHFDKKVSLDNTIHHLVSIVGIAAGLAYQKCGSEMVAALWITEISSPFLHLREILKEIGYKGTDLNLAADIGFAVIFSFARMVGGPYLTYVTLFANVPFLIKAMALGLQLVSAYWFYKIVRMIRFKLNNRSTLKKS</sequence>
<keyword evidence="2 5" id="KW-0812">Transmembrane</keyword>
<evidence type="ECO:0000256" key="2">
    <source>
        <dbReference type="ARBA" id="ARBA00022692"/>
    </source>
</evidence>
<dbReference type="InterPro" id="IPR006634">
    <property type="entry name" value="TLC-dom"/>
</dbReference>
<dbReference type="EMBL" id="CM002923">
    <property type="protein sequence ID" value="KGN62628.1"/>
    <property type="molecule type" value="Genomic_DNA"/>
</dbReference>
<dbReference type="KEGG" id="csv:101213712"/>
<feature type="transmembrane region" description="Helical" evidence="6">
    <location>
        <begin position="12"/>
        <end position="29"/>
    </location>
</feature>
<evidence type="ECO:0000256" key="5">
    <source>
        <dbReference type="PROSITE-ProRule" id="PRU00205"/>
    </source>
</evidence>
<dbReference type="OMA" id="TCSLIGW"/>
<feature type="transmembrane region" description="Helical" evidence="6">
    <location>
        <begin position="187"/>
        <end position="214"/>
    </location>
</feature>
<dbReference type="Pfam" id="PF03798">
    <property type="entry name" value="TRAM_LAG1_CLN8"/>
    <property type="match status" value="1"/>
</dbReference>
<accession>A0A0A0LLI2</accession>
<reference evidence="8 9" key="3">
    <citation type="journal article" date="2010" name="BMC Genomics">
        <title>Transcriptome sequencing and comparative analysis of cucumber flowers with different sex types.</title>
        <authorList>
            <person name="Guo S."/>
            <person name="Zheng Y."/>
            <person name="Joung J.G."/>
            <person name="Liu S."/>
            <person name="Zhang Z."/>
            <person name="Crasta O.R."/>
            <person name="Sobral B.W."/>
            <person name="Xu Y."/>
            <person name="Huang S."/>
            <person name="Fei Z."/>
        </authorList>
    </citation>
    <scope>NUCLEOTIDE SEQUENCE [LARGE SCALE GENOMIC DNA]</scope>
    <source>
        <strain evidence="9">cv. 9930</strain>
    </source>
</reference>
<evidence type="ECO:0000313" key="8">
    <source>
        <dbReference type="EMBL" id="KGN62628.1"/>
    </source>
</evidence>
<evidence type="ECO:0000256" key="3">
    <source>
        <dbReference type="ARBA" id="ARBA00022989"/>
    </source>
</evidence>
<dbReference type="PANTHER" id="PTHR31898">
    <property type="entry name" value="TRANSMEMBRANE PROTEIN 136"/>
    <property type="match status" value="1"/>
</dbReference>
<keyword evidence="4 5" id="KW-0472">Membrane</keyword>
<reference evidence="8 9" key="2">
    <citation type="journal article" date="2009" name="PLoS ONE">
        <title>An integrated genetic and cytogenetic map of the cucumber genome.</title>
        <authorList>
            <person name="Ren Y."/>
            <person name="Zhang Z."/>
            <person name="Liu J."/>
            <person name="Staub J.E."/>
            <person name="Han Y."/>
            <person name="Cheng Z."/>
            <person name="Li X."/>
            <person name="Lu J."/>
            <person name="Miao H."/>
            <person name="Kang H."/>
            <person name="Xie B."/>
            <person name="Gu X."/>
            <person name="Wang X."/>
            <person name="Du Y."/>
            <person name="Jin W."/>
            <person name="Huang S."/>
        </authorList>
    </citation>
    <scope>NUCLEOTIDE SEQUENCE [LARGE SCALE GENOMIC DNA]</scope>
    <source>
        <strain evidence="9">cv. 9930</strain>
    </source>
</reference>
<evidence type="ECO:0000313" key="9">
    <source>
        <dbReference type="Proteomes" id="UP000029981"/>
    </source>
</evidence>
<feature type="domain" description="TLC" evidence="7">
    <location>
        <begin position="36"/>
        <end position="225"/>
    </location>
</feature>
<dbReference type="eggNOG" id="KOG4474">
    <property type="taxonomic scope" value="Eukaryota"/>
</dbReference>
<organism evidence="8 9">
    <name type="scientific">Cucumis sativus</name>
    <name type="common">Cucumber</name>
    <dbReference type="NCBI Taxonomy" id="3659"/>
    <lineage>
        <taxon>Eukaryota</taxon>
        <taxon>Viridiplantae</taxon>
        <taxon>Streptophyta</taxon>
        <taxon>Embryophyta</taxon>
        <taxon>Tracheophyta</taxon>
        <taxon>Spermatophyta</taxon>
        <taxon>Magnoliopsida</taxon>
        <taxon>eudicotyledons</taxon>
        <taxon>Gunneridae</taxon>
        <taxon>Pentapetalae</taxon>
        <taxon>rosids</taxon>
        <taxon>fabids</taxon>
        <taxon>Cucurbitales</taxon>
        <taxon>Cucurbitaceae</taxon>
        <taxon>Benincaseae</taxon>
        <taxon>Cucumis</taxon>
    </lineage>
</organism>
<reference evidence="8 9" key="1">
    <citation type="journal article" date="2009" name="Nat. Genet.">
        <title>The genome of the cucumber, Cucumis sativus L.</title>
        <authorList>
            <person name="Huang S."/>
            <person name="Li R."/>
            <person name="Zhang Z."/>
            <person name="Li L."/>
            <person name="Gu X."/>
            <person name="Fan W."/>
            <person name="Lucas W.J."/>
            <person name="Wang X."/>
            <person name="Xie B."/>
            <person name="Ni P."/>
            <person name="Ren Y."/>
            <person name="Zhu H."/>
            <person name="Li J."/>
            <person name="Lin K."/>
            <person name="Jin W."/>
            <person name="Fei Z."/>
            <person name="Li G."/>
            <person name="Staub J."/>
            <person name="Kilian A."/>
            <person name="van der Vossen E.A."/>
            <person name="Wu Y."/>
            <person name="Guo J."/>
            <person name="He J."/>
            <person name="Jia Z."/>
            <person name="Ren Y."/>
            <person name="Tian G."/>
            <person name="Lu Y."/>
            <person name="Ruan J."/>
            <person name="Qian W."/>
            <person name="Wang M."/>
            <person name="Huang Q."/>
            <person name="Li B."/>
            <person name="Xuan Z."/>
            <person name="Cao J."/>
            <person name="Asan"/>
            <person name="Wu Z."/>
            <person name="Zhang J."/>
            <person name="Cai Q."/>
            <person name="Bai Y."/>
            <person name="Zhao B."/>
            <person name="Han Y."/>
            <person name="Li Y."/>
            <person name="Li X."/>
            <person name="Wang S."/>
            <person name="Shi Q."/>
            <person name="Liu S."/>
            <person name="Cho W.K."/>
            <person name="Kim J.Y."/>
            <person name="Xu Y."/>
            <person name="Heller-Uszynska K."/>
            <person name="Miao H."/>
            <person name="Cheng Z."/>
            <person name="Zhang S."/>
            <person name="Wu J."/>
            <person name="Yang Y."/>
            <person name="Kang H."/>
            <person name="Li M."/>
            <person name="Liang H."/>
            <person name="Ren X."/>
            <person name="Shi Z."/>
            <person name="Wen M."/>
            <person name="Jian M."/>
            <person name="Yang H."/>
            <person name="Zhang G."/>
            <person name="Yang Z."/>
            <person name="Chen R."/>
            <person name="Liu S."/>
            <person name="Li J."/>
            <person name="Ma L."/>
            <person name="Liu H."/>
            <person name="Zhou Y."/>
            <person name="Zhao J."/>
            <person name="Fang X."/>
            <person name="Li G."/>
            <person name="Fang L."/>
            <person name="Li Y."/>
            <person name="Liu D."/>
            <person name="Zheng H."/>
            <person name="Zhang Y."/>
            <person name="Qin N."/>
            <person name="Li Z."/>
            <person name="Yang G."/>
            <person name="Yang S."/>
            <person name="Bolund L."/>
            <person name="Kristiansen K."/>
            <person name="Zheng H."/>
            <person name="Li S."/>
            <person name="Zhang X."/>
            <person name="Yang H."/>
            <person name="Wang J."/>
            <person name="Sun R."/>
            <person name="Zhang B."/>
            <person name="Jiang S."/>
            <person name="Wang J."/>
            <person name="Du Y."/>
            <person name="Li S."/>
        </authorList>
    </citation>
    <scope>NUCLEOTIDE SEQUENCE [LARGE SCALE GENOMIC DNA]</scope>
    <source>
        <strain evidence="9">cv. 9930</strain>
    </source>
</reference>
<feature type="transmembrane region" description="Helical" evidence="6">
    <location>
        <begin position="162"/>
        <end position="181"/>
    </location>
</feature>
<dbReference type="Proteomes" id="UP000029981">
    <property type="component" value="Chromosome 2"/>
</dbReference>
<dbReference type="AlphaFoldDB" id="A0A0A0LLI2"/>
<dbReference type="InterPro" id="IPR042512">
    <property type="entry name" value="TLCD5"/>
</dbReference>